<name>A0ABS1HQF9_9BACT</name>
<reference evidence="1 2" key="1">
    <citation type="submission" date="2021-01" db="EMBL/GenBank/DDBJ databases">
        <title>Carboxyliciviraga sp.nov., isolated from coastal sediments.</title>
        <authorList>
            <person name="Lu D."/>
            <person name="Zhang T."/>
        </authorList>
    </citation>
    <scope>NUCLEOTIDE SEQUENCE [LARGE SCALE GENOMIC DNA]</scope>
    <source>
        <strain evidence="1 2">N1Y132</strain>
    </source>
</reference>
<dbReference type="Proteomes" id="UP000605676">
    <property type="component" value="Unassembled WGS sequence"/>
</dbReference>
<protein>
    <recommendedName>
        <fullName evidence="3">Response regulatory domain-containing protein</fullName>
    </recommendedName>
</protein>
<proteinExistence type="predicted"/>
<gene>
    <name evidence="1" type="ORF">JIV24_21445</name>
</gene>
<organism evidence="1 2">
    <name type="scientific">Carboxylicivirga marina</name>
    <dbReference type="NCBI Taxonomy" id="2800988"/>
    <lineage>
        <taxon>Bacteria</taxon>
        <taxon>Pseudomonadati</taxon>
        <taxon>Bacteroidota</taxon>
        <taxon>Bacteroidia</taxon>
        <taxon>Marinilabiliales</taxon>
        <taxon>Marinilabiliaceae</taxon>
        <taxon>Carboxylicivirga</taxon>
    </lineage>
</organism>
<evidence type="ECO:0000313" key="2">
    <source>
        <dbReference type="Proteomes" id="UP000605676"/>
    </source>
</evidence>
<comment type="caution">
    <text evidence="1">The sequence shown here is derived from an EMBL/GenBank/DDBJ whole genome shotgun (WGS) entry which is preliminary data.</text>
</comment>
<keyword evidence="2" id="KW-1185">Reference proteome</keyword>
<evidence type="ECO:0008006" key="3">
    <source>
        <dbReference type="Google" id="ProtNLM"/>
    </source>
</evidence>
<dbReference type="EMBL" id="JAENRR010000104">
    <property type="protein sequence ID" value="MBK3519918.1"/>
    <property type="molecule type" value="Genomic_DNA"/>
</dbReference>
<dbReference type="RefSeq" id="WP_200467137.1">
    <property type="nucleotide sequence ID" value="NZ_JAENRR010000104.1"/>
</dbReference>
<accession>A0ABS1HQF9</accession>
<sequence length="128" mass="14618">MIKIYCIEKSGSYRDMFIKFLQETHPIEILGVSTSFTGCDERLLKLADIIIVSCSDFQRISKFKQQMLCNSKAKIIGICKFTKSYEPLVLKSIGFSACVNFSNLVPEIEIAVHQVLKNDYYFPESCNL</sequence>
<evidence type="ECO:0000313" key="1">
    <source>
        <dbReference type="EMBL" id="MBK3519918.1"/>
    </source>
</evidence>